<keyword evidence="2" id="KW-1133">Transmembrane helix</keyword>
<comment type="caution">
    <text evidence="4">The sequence shown here is derived from an EMBL/GenBank/DDBJ whole genome shotgun (WGS) entry which is preliminary data.</text>
</comment>
<dbReference type="GO" id="GO:0055085">
    <property type="term" value="P:transmembrane transport"/>
    <property type="evidence" value="ECO:0007669"/>
    <property type="project" value="InterPro"/>
</dbReference>
<dbReference type="AlphaFoldDB" id="A0A396Z986"/>
<organism evidence="4 5">
    <name type="scientific">Leptospira stimsonii</name>
    <dbReference type="NCBI Taxonomy" id="2202203"/>
    <lineage>
        <taxon>Bacteria</taxon>
        <taxon>Pseudomonadati</taxon>
        <taxon>Spirochaetota</taxon>
        <taxon>Spirochaetia</taxon>
        <taxon>Leptospirales</taxon>
        <taxon>Leptospiraceae</taxon>
        <taxon>Leptospira</taxon>
    </lineage>
</organism>
<dbReference type="RefSeq" id="WP_118966990.1">
    <property type="nucleotide sequence ID" value="NZ_QHCT01000001.1"/>
</dbReference>
<feature type="transmembrane region" description="Helical" evidence="2">
    <location>
        <begin position="6"/>
        <end position="25"/>
    </location>
</feature>
<dbReference type="Proteomes" id="UP000265798">
    <property type="component" value="Unassembled WGS sequence"/>
</dbReference>
<accession>A0A396Z986</accession>
<sequence length="159" mass="18034">MSTKLSFIVSGLFHILIFALILFSNPDSPFISDFKIILKKGGSPPLSLSLSNNSNGRNSKSAHSENSKVSGTFEREIEEFKNEIHFPQGALEQRLESDCSWEVEIKSDGKAEILKTLQPCQYSIFEVEFKRALRTWKFNLEEGAKLIIPVSFKVDDKEF</sequence>
<dbReference type="SUPFAM" id="SSF74653">
    <property type="entry name" value="TolA/TonB C-terminal domain"/>
    <property type="match status" value="1"/>
</dbReference>
<evidence type="ECO:0000256" key="1">
    <source>
        <dbReference type="SAM" id="MobiDB-lite"/>
    </source>
</evidence>
<keyword evidence="2" id="KW-0472">Membrane</keyword>
<evidence type="ECO:0000259" key="3">
    <source>
        <dbReference type="PROSITE" id="PS52015"/>
    </source>
</evidence>
<feature type="domain" description="TonB C-terminal" evidence="3">
    <location>
        <begin position="71"/>
        <end position="159"/>
    </location>
</feature>
<name>A0A396Z986_9LEPT</name>
<keyword evidence="2" id="KW-0812">Transmembrane</keyword>
<dbReference type="EMBL" id="QHCT01000001">
    <property type="protein sequence ID" value="RHX92142.1"/>
    <property type="molecule type" value="Genomic_DNA"/>
</dbReference>
<evidence type="ECO:0000256" key="2">
    <source>
        <dbReference type="SAM" id="Phobius"/>
    </source>
</evidence>
<dbReference type="Pfam" id="PF03544">
    <property type="entry name" value="TonB_C"/>
    <property type="match status" value="1"/>
</dbReference>
<dbReference type="PROSITE" id="PS52015">
    <property type="entry name" value="TONB_CTD"/>
    <property type="match status" value="1"/>
</dbReference>
<reference evidence="5" key="1">
    <citation type="submission" date="2018-05" db="EMBL/GenBank/DDBJ databases">
        <title>Leptospira yasudae sp. nov. and Leptospira stimsonii sp. nov., two pathogenic species of the genus Leptospira isolated from environmental sources.</title>
        <authorList>
            <person name="Casanovas-Massana A."/>
            <person name="Hamond C."/>
            <person name="Santos L.A."/>
            <person name="Hacker K.P."/>
            <person name="Balassiano I."/>
            <person name="Medeiros M.A."/>
            <person name="Reis M.G."/>
            <person name="Ko A.I."/>
            <person name="Wunder E.A."/>
        </authorList>
    </citation>
    <scope>NUCLEOTIDE SEQUENCE [LARGE SCALE GENOMIC DNA]</scope>
    <source>
        <strain evidence="5">Yale</strain>
    </source>
</reference>
<dbReference type="OrthoDB" id="327052at2"/>
<feature type="compositionally biased region" description="Low complexity" evidence="1">
    <location>
        <begin position="49"/>
        <end position="61"/>
    </location>
</feature>
<feature type="region of interest" description="Disordered" evidence="1">
    <location>
        <begin position="49"/>
        <end position="70"/>
    </location>
</feature>
<gene>
    <name evidence="4" type="ORF">DLM75_02685</name>
</gene>
<dbReference type="InterPro" id="IPR037682">
    <property type="entry name" value="TonB_C"/>
</dbReference>
<evidence type="ECO:0000313" key="4">
    <source>
        <dbReference type="EMBL" id="RHX92142.1"/>
    </source>
</evidence>
<protein>
    <recommendedName>
        <fullName evidence="3">TonB C-terminal domain-containing protein</fullName>
    </recommendedName>
</protein>
<evidence type="ECO:0000313" key="5">
    <source>
        <dbReference type="Proteomes" id="UP000265798"/>
    </source>
</evidence>
<proteinExistence type="predicted"/>
<dbReference type="NCBIfam" id="NF047760">
    <property type="entry name" value="LIC10042_TonB"/>
    <property type="match status" value="1"/>
</dbReference>
<dbReference type="Gene3D" id="3.30.2420.10">
    <property type="entry name" value="TonB"/>
    <property type="match status" value="1"/>
</dbReference>